<dbReference type="Pfam" id="PF09737">
    <property type="entry name" value="Det1"/>
    <property type="match status" value="1"/>
</dbReference>
<dbReference type="GO" id="GO:1990756">
    <property type="term" value="F:ubiquitin-like ligase-substrate adaptor activity"/>
    <property type="evidence" value="ECO:0007669"/>
    <property type="project" value="TreeGrafter"/>
</dbReference>
<dbReference type="InterPro" id="IPR019138">
    <property type="entry name" value="De-etiolated_protein_1_Det1"/>
</dbReference>
<dbReference type="PANTHER" id="PTHR13374:SF3">
    <property type="entry name" value="DET1 HOMOLOG"/>
    <property type="match status" value="1"/>
</dbReference>
<dbReference type="OrthoDB" id="18339at2759"/>
<dbReference type="InParanoid" id="A0A7M7KU75"/>
<dbReference type="GO" id="GO:0016567">
    <property type="term" value="P:protein ubiquitination"/>
    <property type="evidence" value="ECO:0007669"/>
    <property type="project" value="TreeGrafter"/>
</dbReference>
<dbReference type="EnsemblMetazoa" id="XM_022816305">
    <property type="protein sequence ID" value="XP_022672040"/>
    <property type="gene ID" value="LOC111254914"/>
</dbReference>
<dbReference type="RefSeq" id="XP_022672040.1">
    <property type="nucleotide sequence ID" value="XM_022816305.1"/>
</dbReference>
<dbReference type="KEGG" id="vde:111254914"/>
<dbReference type="FunCoup" id="A0A7M7KU75">
    <property type="interactions" value="726"/>
</dbReference>
<evidence type="ECO:0008006" key="3">
    <source>
        <dbReference type="Google" id="ProtNLM"/>
    </source>
</evidence>
<dbReference type="GO" id="GO:0031461">
    <property type="term" value="C:cullin-RING ubiquitin ligase complex"/>
    <property type="evidence" value="ECO:0007669"/>
    <property type="project" value="TreeGrafter"/>
</dbReference>
<dbReference type="AlphaFoldDB" id="A0A7M7KU75"/>
<dbReference type="OMA" id="ITPCLTI"/>
<evidence type="ECO:0000313" key="2">
    <source>
        <dbReference type="Proteomes" id="UP000594260"/>
    </source>
</evidence>
<protein>
    <recommendedName>
        <fullName evidence="3">DET1 homolog</fullName>
    </recommendedName>
</protein>
<proteinExistence type="predicted"/>
<sequence>MSLKWKRELDQEVPDNDWLPPRKIPTQNLLCRLLQRETYPAKQNVSSSLISRQLHQNAVPRHTIMAVDKPSVFLKKFSPDGKYLFAFSSDQMCIQIFKYLGPQGAASLIYNLPGEFTYDPVVSHQAFEKCFKRVHNVVVINDASEQLNRECSVFTDDGKFLIVASSCYPSTDPTEPQLYLSNESLATNGHAPYEDYAFHLVDIERGKVCDRLQFRVDRILLTHNYGIYLFARTLAILSLQHQTIHVYEVTSEGTFAKRHEIGRFCFPDDGEIVSAVEPVLDENGSPYPPRAEACIASLKHRLLALLYKKCEGDPQQIKEFCQLFGAIQQLKMVKMQLLDEDHLLIKFTKEKALLNRSQDASGPSMFAVYRISTAEVLNVYKNTSEELLALVDNFCEYFRNLPQGCSPSNNVHSKLLQQRFKQTILHARFGGQQEMVKRLLSQLPVSCQSFNASPYLDLALFSYDDKWVSMFERPKASGEYPIKFYNRDSGLLRYKMHTGLQNMSSGQRLSGKRLAAFTFHPFDPFVISVQRANGDYIVNFHVPNDNHHTQTLYDDNGRSTMMLV</sequence>
<reference evidence="1" key="1">
    <citation type="submission" date="2021-01" db="UniProtKB">
        <authorList>
            <consortium name="EnsemblMetazoa"/>
        </authorList>
    </citation>
    <scope>IDENTIFICATION</scope>
</reference>
<dbReference type="GeneID" id="111254914"/>
<evidence type="ECO:0000313" key="1">
    <source>
        <dbReference type="EnsemblMetazoa" id="XP_022672040"/>
    </source>
</evidence>
<accession>A0A7M7KU75</accession>
<dbReference type="SUPFAM" id="SSF50993">
    <property type="entry name" value="Peptidase/esterase 'gauge' domain"/>
    <property type="match status" value="1"/>
</dbReference>
<dbReference type="GO" id="GO:0031625">
    <property type="term" value="F:ubiquitin protein ligase binding"/>
    <property type="evidence" value="ECO:0007669"/>
    <property type="project" value="TreeGrafter"/>
</dbReference>
<dbReference type="GO" id="GO:0032436">
    <property type="term" value="P:positive regulation of proteasomal ubiquitin-dependent protein catabolic process"/>
    <property type="evidence" value="ECO:0007669"/>
    <property type="project" value="TreeGrafter"/>
</dbReference>
<dbReference type="Proteomes" id="UP000594260">
    <property type="component" value="Unplaced"/>
</dbReference>
<dbReference type="PANTHER" id="PTHR13374">
    <property type="entry name" value="DET1 HOMOLOG DE-ETIOLATED-1 HOMOLOG"/>
    <property type="match status" value="1"/>
</dbReference>
<name>A0A7M7KU75_VARDE</name>
<dbReference type="CTD" id="28"/>
<dbReference type="GO" id="GO:0005634">
    <property type="term" value="C:nucleus"/>
    <property type="evidence" value="ECO:0007669"/>
    <property type="project" value="TreeGrafter"/>
</dbReference>
<keyword evidence="2" id="KW-1185">Reference proteome</keyword>
<organism evidence="1 2">
    <name type="scientific">Varroa destructor</name>
    <name type="common">Honeybee mite</name>
    <dbReference type="NCBI Taxonomy" id="109461"/>
    <lineage>
        <taxon>Eukaryota</taxon>
        <taxon>Metazoa</taxon>
        <taxon>Ecdysozoa</taxon>
        <taxon>Arthropoda</taxon>
        <taxon>Chelicerata</taxon>
        <taxon>Arachnida</taxon>
        <taxon>Acari</taxon>
        <taxon>Parasitiformes</taxon>
        <taxon>Mesostigmata</taxon>
        <taxon>Gamasina</taxon>
        <taxon>Dermanyssoidea</taxon>
        <taxon>Varroidae</taxon>
        <taxon>Varroa</taxon>
    </lineage>
</organism>